<dbReference type="InterPro" id="IPR028082">
    <property type="entry name" value="Peripla_BP_I"/>
</dbReference>
<dbReference type="Gene3D" id="3.40.50.2300">
    <property type="match status" value="2"/>
</dbReference>
<dbReference type="PANTHER" id="PTHR30146">
    <property type="entry name" value="LACI-RELATED TRANSCRIPTIONAL REPRESSOR"/>
    <property type="match status" value="1"/>
</dbReference>
<dbReference type="Proteomes" id="UP000190395">
    <property type="component" value="Unassembled WGS sequence"/>
</dbReference>
<keyword evidence="1" id="KW-0805">Transcription regulation</keyword>
<feature type="domain" description="HTH araC/xylS-type" evidence="4">
    <location>
        <begin position="629"/>
        <end position="727"/>
    </location>
</feature>
<dbReference type="SUPFAM" id="SSF46689">
    <property type="entry name" value="Homeodomain-like"/>
    <property type="match status" value="1"/>
</dbReference>
<protein>
    <submittedName>
        <fullName evidence="5">DNA-binding transcriptional regulator, LacI/PurR family</fullName>
    </submittedName>
</protein>
<dbReference type="GO" id="GO:0000976">
    <property type="term" value="F:transcription cis-regulatory region binding"/>
    <property type="evidence" value="ECO:0007669"/>
    <property type="project" value="TreeGrafter"/>
</dbReference>
<proteinExistence type="predicted"/>
<dbReference type="STRING" id="225004.SAMN02745152_01098"/>
<dbReference type="AlphaFoldDB" id="A0A1T4N426"/>
<organism evidence="5 6">
    <name type="scientific">Treponema berlinense</name>
    <dbReference type="NCBI Taxonomy" id="225004"/>
    <lineage>
        <taxon>Bacteria</taxon>
        <taxon>Pseudomonadati</taxon>
        <taxon>Spirochaetota</taxon>
        <taxon>Spirochaetia</taxon>
        <taxon>Spirochaetales</taxon>
        <taxon>Treponemataceae</taxon>
        <taxon>Treponema</taxon>
    </lineage>
</organism>
<dbReference type="InterPro" id="IPR018062">
    <property type="entry name" value="HTH_AraC-typ_CS"/>
</dbReference>
<evidence type="ECO:0000256" key="2">
    <source>
        <dbReference type="ARBA" id="ARBA00023125"/>
    </source>
</evidence>
<keyword evidence="3" id="KW-0804">Transcription</keyword>
<reference evidence="5 6" key="1">
    <citation type="submission" date="2017-02" db="EMBL/GenBank/DDBJ databases">
        <authorList>
            <person name="Peterson S.W."/>
        </authorList>
    </citation>
    <scope>NUCLEOTIDE SEQUENCE [LARGE SCALE GENOMIC DNA]</scope>
    <source>
        <strain evidence="5 6">ATCC BAA-909</strain>
    </source>
</reference>
<dbReference type="CDD" id="cd06267">
    <property type="entry name" value="PBP1_LacI_sugar_binding-like"/>
    <property type="match status" value="1"/>
</dbReference>
<dbReference type="InterPro" id="IPR009057">
    <property type="entry name" value="Homeodomain-like_sf"/>
</dbReference>
<keyword evidence="6" id="KW-1185">Reference proteome</keyword>
<dbReference type="PRINTS" id="PR00032">
    <property type="entry name" value="HTHARAC"/>
</dbReference>
<evidence type="ECO:0000313" key="6">
    <source>
        <dbReference type="Proteomes" id="UP000190395"/>
    </source>
</evidence>
<dbReference type="PROSITE" id="PS01124">
    <property type="entry name" value="HTH_ARAC_FAMILY_2"/>
    <property type="match status" value="1"/>
</dbReference>
<name>A0A1T4N426_9SPIR</name>
<dbReference type="InterPro" id="IPR046335">
    <property type="entry name" value="LacI/GalR-like_sensor"/>
</dbReference>
<evidence type="ECO:0000256" key="1">
    <source>
        <dbReference type="ARBA" id="ARBA00023015"/>
    </source>
</evidence>
<dbReference type="SUPFAM" id="SSF53822">
    <property type="entry name" value="Periplasmic binding protein-like I"/>
    <property type="match status" value="1"/>
</dbReference>
<dbReference type="GeneID" id="303367348"/>
<dbReference type="Pfam" id="PF12833">
    <property type="entry name" value="HTH_18"/>
    <property type="match status" value="1"/>
</dbReference>
<dbReference type="RefSeq" id="WP_078930852.1">
    <property type="nucleotide sequence ID" value="NZ_CAMCOW010000032.1"/>
</dbReference>
<keyword evidence="2 5" id="KW-0238">DNA-binding</keyword>
<sequence length="729" mass="83537">MNQGIAKRRAFLTQRKNQGNRVTVGFTGIADFRSFIGQEYIAGMMKAASDYDLNFINFAGAIKYSLFDDIDFISHYLKNFRFMKAPLVDGLVTWTSSLCSFLDTKTIVQTFNALKPLPMVDIGYLDIEGIPCIRIDNNSSIALIMDHLINRHGYKHFVFIGSKISEPHMRRLNAFQNELKKYGISELPDSIYMTKTMDSIDIAMAVNKLCSAYNLKDHSEIDCIITSSDIIAATVIEELDKQNICVPKDVAVTGFNNQYNGITARSPVTTMDLEYFKRGYAAVELLIDRIMSPEEQFKTRLVPTTLLIRQSCGCFEQSIEDAGEEINTANSMPGTNLSEEEVRNYLFRLTRNIFSGRPEIEIKNLIDAIFDDIYEQKSPSSILRWFQNLLQNIRKDSVLVNSELQQNITNLRKIILPMVKDDDKQFSHIENIFHQLRSLVSVFIEYDTLSTRENSYLMNNLSQIAMNFASATTGKQIQDVLRYQLSEMEIPGIVLCLSDNMTIDLTSSNIELILPEPPLDIKEKLPFKVYDPACIPKTFFPHSRRYNLMLEILYHADRYFGYAFLEIGTQNISVYDTVRMLLSNALHSVYLKEGRTKERSMLLSSEQLVGILHLKSENSQENRNGITVRQITNYLVEHLSEMTNLDKMADELMVSKSHLVRRAKELTGFTIQTLHEKLKIEQAKNLLQVESIKLAEIASRLGFQNQNYFSSVFKKNTGMSPRAWAHRYH</sequence>
<accession>A0A1T4N426</accession>
<dbReference type="InterPro" id="IPR018060">
    <property type="entry name" value="HTH_AraC"/>
</dbReference>
<dbReference type="OrthoDB" id="353812at2"/>
<dbReference type="PROSITE" id="PS00041">
    <property type="entry name" value="HTH_ARAC_FAMILY_1"/>
    <property type="match status" value="1"/>
</dbReference>
<evidence type="ECO:0000259" key="4">
    <source>
        <dbReference type="PROSITE" id="PS01124"/>
    </source>
</evidence>
<evidence type="ECO:0000313" key="5">
    <source>
        <dbReference type="EMBL" id="SJZ73972.1"/>
    </source>
</evidence>
<evidence type="ECO:0000256" key="3">
    <source>
        <dbReference type="ARBA" id="ARBA00023163"/>
    </source>
</evidence>
<gene>
    <name evidence="5" type="ORF">SAMN02745152_01098</name>
</gene>
<dbReference type="PANTHER" id="PTHR30146:SF24">
    <property type="entry name" value="XYLOSE OPERON REGULATORY PROTEIN"/>
    <property type="match status" value="1"/>
</dbReference>
<dbReference type="EMBL" id="FUXC01000005">
    <property type="protein sequence ID" value="SJZ73972.1"/>
    <property type="molecule type" value="Genomic_DNA"/>
</dbReference>
<dbReference type="InterPro" id="IPR020449">
    <property type="entry name" value="Tscrpt_reg_AraC-type_HTH"/>
</dbReference>
<dbReference type="Gene3D" id="1.10.10.60">
    <property type="entry name" value="Homeodomain-like"/>
    <property type="match status" value="1"/>
</dbReference>
<dbReference type="Pfam" id="PF13377">
    <property type="entry name" value="Peripla_BP_3"/>
    <property type="match status" value="1"/>
</dbReference>
<dbReference type="SMART" id="SM00342">
    <property type="entry name" value="HTH_ARAC"/>
    <property type="match status" value="1"/>
</dbReference>
<dbReference type="GO" id="GO:0003700">
    <property type="term" value="F:DNA-binding transcription factor activity"/>
    <property type="evidence" value="ECO:0007669"/>
    <property type="project" value="InterPro"/>
</dbReference>